<reference evidence="3" key="1">
    <citation type="journal article" date="2016" name="Nature">
        <title>The genome of the seagrass Zostera marina reveals angiosperm adaptation to the sea.</title>
        <authorList>
            <person name="Olsen J.L."/>
            <person name="Rouze P."/>
            <person name="Verhelst B."/>
            <person name="Lin Y.-C."/>
            <person name="Bayer T."/>
            <person name="Collen J."/>
            <person name="Dattolo E."/>
            <person name="De Paoli E."/>
            <person name="Dittami S."/>
            <person name="Maumus F."/>
            <person name="Michel G."/>
            <person name="Kersting A."/>
            <person name="Lauritano C."/>
            <person name="Lohaus R."/>
            <person name="Toepel M."/>
            <person name="Tonon T."/>
            <person name="Vanneste K."/>
            <person name="Amirebrahimi M."/>
            <person name="Brakel J."/>
            <person name="Bostroem C."/>
            <person name="Chovatia M."/>
            <person name="Grimwood J."/>
            <person name="Jenkins J.W."/>
            <person name="Jueterbock A."/>
            <person name="Mraz A."/>
            <person name="Stam W.T."/>
            <person name="Tice H."/>
            <person name="Bornberg-Bauer E."/>
            <person name="Green P.J."/>
            <person name="Pearson G.A."/>
            <person name="Procaccini G."/>
            <person name="Duarte C.M."/>
            <person name="Schmutz J."/>
            <person name="Reusch T.B.H."/>
            <person name="Van de Peer Y."/>
        </authorList>
    </citation>
    <scope>NUCLEOTIDE SEQUENCE [LARGE SCALE GENOMIC DNA]</scope>
    <source>
        <strain evidence="3">cv. Finnish</strain>
    </source>
</reference>
<dbReference type="CDD" id="cd09917">
    <property type="entry name" value="F-box_SF"/>
    <property type="match status" value="1"/>
</dbReference>
<dbReference type="Pfam" id="PF12937">
    <property type="entry name" value="F-box-like"/>
    <property type="match status" value="1"/>
</dbReference>
<dbReference type="InterPro" id="IPR001810">
    <property type="entry name" value="F-box_dom"/>
</dbReference>
<protein>
    <submittedName>
        <fullName evidence="2">Peptidoglycan-binding LysM domain-containing protein</fullName>
    </submittedName>
</protein>
<accession>A0A0K9NQV5</accession>
<dbReference type="Gene3D" id="3.10.350.10">
    <property type="entry name" value="LysM domain"/>
    <property type="match status" value="1"/>
</dbReference>
<keyword evidence="3" id="KW-1185">Reference proteome</keyword>
<evidence type="ECO:0000313" key="2">
    <source>
        <dbReference type="EMBL" id="KMZ59139.1"/>
    </source>
</evidence>
<dbReference type="EMBL" id="LFYR01001803">
    <property type="protein sequence ID" value="KMZ59139.1"/>
    <property type="molecule type" value="Genomic_DNA"/>
</dbReference>
<dbReference type="AlphaFoldDB" id="A0A0K9NQV5"/>
<dbReference type="SMART" id="SM00256">
    <property type="entry name" value="FBOX"/>
    <property type="match status" value="1"/>
</dbReference>
<dbReference type="Pfam" id="PF01476">
    <property type="entry name" value="LysM"/>
    <property type="match status" value="1"/>
</dbReference>
<organism evidence="2 3">
    <name type="scientific">Zostera marina</name>
    <name type="common">Eelgrass</name>
    <dbReference type="NCBI Taxonomy" id="29655"/>
    <lineage>
        <taxon>Eukaryota</taxon>
        <taxon>Viridiplantae</taxon>
        <taxon>Streptophyta</taxon>
        <taxon>Embryophyta</taxon>
        <taxon>Tracheophyta</taxon>
        <taxon>Spermatophyta</taxon>
        <taxon>Magnoliopsida</taxon>
        <taxon>Liliopsida</taxon>
        <taxon>Zosteraceae</taxon>
        <taxon>Zostera</taxon>
    </lineage>
</organism>
<proteinExistence type="predicted"/>
<dbReference type="PANTHER" id="PTHR20932">
    <property type="entry name" value="LYSM AND PUTATIVE PEPTIDOGLYCAN-BINDING DOMAIN-CONTAINING PROTEIN"/>
    <property type="match status" value="1"/>
</dbReference>
<dbReference type="Proteomes" id="UP000036987">
    <property type="component" value="Unassembled WGS sequence"/>
</dbReference>
<sequence>MEFPEYSPLSSSAVSVDSKSVALLDTADILRQILELLSPKDLARAACVCREWNGVATDREVIEKTFIRCLKVRRIVGDPSSTGFWRYSGIDKFAISHKLQREDSVTSLALKYSVQAMDIKRLNNMMSDHGIHSRERLLIPIHERNILHDKTCYIELDAYAKREVAVLYLDGHPGVEYFARNSRIISRYAQKKILNSVRRSMGVDSDGTAEYYLSLSSGDPRAAMMEFYDDNRWELEQQNR</sequence>
<dbReference type="OMA" id="TCYVELD"/>
<dbReference type="InterPro" id="IPR018392">
    <property type="entry name" value="LysM"/>
</dbReference>
<dbReference type="InterPro" id="IPR036779">
    <property type="entry name" value="LysM_dom_sf"/>
</dbReference>
<dbReference type="PANTHER" id="PTHR20932:SF8">
    <property type="entry name" value="LD22649P"/>
    <property type="match status" value="1"/>
</dbReference>
<dbReference type="InterPro" id="IPR045030">
    <property type="entry name" value="LYSM1-4"/>
</dbReference>
<dbReference type="SUPFAM" id="SSF81383">
    <property type="entry name" value="F-box domain"/>
    <property type="match status" value="1"/>
</dbReference>
<dbReference type="Gene3D" id="1.20.1280.50">
    <property type="match status" value="1"/>
</dbReference>
<comment type="caution">
    <text evidence="2">The sequence shown here is derived from an EMBL/GenBank/DDBJ whole genome shotgun (WGS) entry which is preliminary data.</text>
</comment>
<name>A0A0K9NQV5_ZOSMR</name>
<evidence type="ECO:0000259" key="1">
    <source>
        <dbReference type="PROSITE" id="PS51782"/>
    </source>
</evidence>
<dbReference type="SUPFAM" id="SSF54106">
    <property type="entry name" value="LysM domain"/>
    <property type="match status" value="1"/>
</dbReference>
<gene>
    <name evidence="2" type="ORF">ZOSMA_6G00680</name>
</gene>
<dbReference type="OrthoDB" id="538216at2759"/>
<dbReference type="InterPro" id="IPR036047">
    <property type="entry name" value="F-box-like_dom_sf"/>
</dbReference>
<feature type="domain" description="LysM" evidence="1">
    <location>
        <begin position="95"/>
        <end position="139"/>
    </location>
</feature>
<dbReference type="PROSITE" id="PS51782">
    <property type="entry name" value="LYSM"/>
    <property type="match status" value="1"/>
</dbReference>
<evidence type="ECO:0000313" key="3">
    <source>
        <dbReference type="Proteomes" id="UP000036987"/>
    </source>
</evidence>